<protein>
    <recommendedName>
        <fullName evidence="8">dCMP deaminase</fullName>
        <ecNumber evidence="7">3.5.4.12</ecNumber>
    </recommendedName>
    <alternativeName>
        <fullName evidence="8">dCMP deaminase</fullName>
    </alternativeName>
</protein>
<keyword evidence="5" id="KW-0378">Hydrolase</keyword>
<sequence length="225" mass="25754">MVIGLACLSGFFVYEKIVRIKQYTFFKNWNSICKNLFTMTIFENNIRTNSTCCSCNKSDMKLSLTTQQKTELKVSKRKDYLSWDEYFMAVAKLSSYRSKDPNTQVGACIVNSDKKIVGIGYNGFPWGCSDDLLPWNRISSTGNENDTKYPYVCHAEMNAILNRNTDLKNCTMYVLLFPCNDCAKLIIQAGITKIYYLSDKYANDKKFIASKRLLAMAGVELVPRR</sequence>
<comment type="similarity">
    <text evidence="2">Belongs to the cytidine and deoxycytidylate deaminase family.</text>
</comment>
<feature type="domain" description="CMP/dCMP-type deaminase" evidence="9">
    <location>
        <begin position="82"/>
        <end position="221"/>
    </location>
</feature>
<dbReference type="OrthoDB" id="6710946at2759"/>
<dbReference type="EC" id="3.5.4.12" evidence="7"/>
<evidence type="ECO:0000256" key="4">
    <source>
        <dbReference type="ARBA" id="ARBA00022727"/>
    </source>
</evidence>
<evidence type="ECO:0000313" key="11">
    <source>
        <dbReference type="Proteomes" id="UP000023152"/>
    </source>
</evidence>
<dbReference type="InterPro" id="IPR016192">
    <property type="entry name" value="APOBEC/CMP_deaminase_Zn-bd"/>
</dbReference>
<evidence type="ECO:0000256" key="2">
    <source>
        <dbReference type="ARBA" id="ARBA00006576"/>
    </source>
</evidence>
<dbReference type="Proteomes" id="UP000023152">
    <property type="component" value="Unassembled WGS sequence"/>
</dbReference>
<keyword evidence="3" id="KW-0479">Metal-binding</keyword>
<name>X6LYP7_RETFI</name>
<dbReference type="AlphaFoldDB" id="X6LYP7"/>
<keyword evidence="6" id="KW-0862">Zinc</keyword>
<dbReference type="Pfam" id="PF00383">
    <property type="entry name" value="dCMP_cyt_deam_1"/>
    <property type="match status" value="1"/>
</dbReference>
<dbReference type="GO" id="GO:0004132">
    <property type="term" value="F:dCMP deaminase activity"/>
    <property type="evidence" value="ECO:0007669"/>
    <property type="project" value="UniProtKB-EC"/>
</dbReference>
<evidence type="ECO:0000256" key="5">
    <source>
        <dbReference type="ARBA" id="ARBA00022801"/>
    </source>
</evidence>
<dbReference type="GO" id="GO:0009165">
    <property type="term" value="P:nucleotide biosynthetic process"/>
    <property type="evidence" value="ECO:0007669"/>
    <property type="project" value="UniProtKB-KW"/>
</dbReference>
<keyword evidence="11" id="KW-1185">Reference proteome</keyword>
<dbReference type="EMBL" id="ASPP01026566">
    <property type="protein sequence ID" value="ETO07043.1"/>
    <property type="molecule type" value="Genomic_DNA"/>
</dbReference>
<dbReference type="InterPro" id="IPR002125">
    <property type="entry name" value="CMP_dCMP_dom"/>
</dbReference>
<evidence type="ECO:0000313" key="10">
    <source>
        <dbReference type="EMBL" id="ETO07043.1"/>
    </source>
</evidence>
<dbReference type="FunFam" id="3.40.140.10:FF:000021">
    <property type="entry name" value="Deoxycytidylate deaminase"/>
    <property type="match status" value="1"/>
</dbReference>
<evidence type="ECO:0000256" key="8">
    <source>
        <dbReference type="ARBA" id="ARBA00041763"/>
    </source>
</evidence>
<evidence type="ECO:0000256" key="3">
    <source>
        <dbReference type="ARBA" id="ARBA00022723"/>
    </source>
</evidence>
<dbReference type="InterPro" id="IPR015517">
    <property type="entry name" value="dCMP_deaminase-rel"/>
</dbReference>
<dbReference type="GO" id="GO:0008270">
    <property type="term" value="F:zinc ion binding"/>
    <property type="evidence" value="ECO:0007669"/>
    <property type="project" value="InterPro"/>
</dbReference>
<comment type="cofactor">
    <cofactor evidence="1">
        <name>Zn(2+)</name>
        <dbReference type="ChEBI" id="CHEBI:29105"/>
    </cofactor>
</comment>
<evidence type="ECO:0000256" key="6">
    <source>
        <dbReference type="ARBA" id="ARBA00022833"/>
    </source>
</evidence>
<dbReference type="GO" id="GO:0005737">
    <property type="term" value="C:cytoplasm"/>
    <property type="evidence" value="ECO:0007669"/>
    <property type="project" value="TreeGrafter"/>
</dbReference>
<dbReference type="PROSITE" id="PS00903">
    <property type="entry name" value="CYT_DCMP_DEAMINASES_1"/>
    <property type="match status" value="1"/>
</dbReference>
<dbReference type="InterPro" id="IPR035105">
    <property type="entry name" value="Deoxycytidylate_deaminase_dom"/>
</dbReference>
<dbReference type="PROSITE" id="PS51747">
    <property type="entry name" value="CYT_DCMP_DEAMINASES_2"/>
    <property type="match status" value="1"/>
</dbReference>
<organism evidence="10 11">
    <name type="scientific">Reticulomyxa filosa</name>
    <dbReference type="NCBI Taxonomy" id="46433"/>
    <lineage>
        <taxon>Eukaryota</taxon>
        <taxon>Sar</taxon>
        <taxon>Rhizaria</taxon>
        <taxon>Retaria</taxon>
        <taxon>Foraminifera</taxon>
        <taxon>Monothalamids</taxon>
        <taxon>Reticulomyxidae</taxon>
        <taxon>Reticulomyxa</taxon>
    </lineage>
</organism>
<keyword evidence="4" id="KW-0545">Nucleotide biosynthesis</keyword>
<reference evidence="10 11" key="1">
    <citation type="journal article" date="2013" name="Curr. Biol.">
        <title>The Genome of the Foraminiferan Reticulomyxa filosa.</title>
        <authorList>
            <person name="Glockner G."/>
            <person name="Hulsmann N."/>
            <person name="Schleicher M."/>
            <person name="Noegel A.A."/>
            <person name="Eichinger L."/>
            <person name="Gallinger C."/>
            <person name="Pawlowski J."/>
            <person name="Sierra R."/>
            <person name="Euteneuer U."/>
            <person name="Pillet L."/>
            <person name="Moustafa A."/>
            <person name="Platzer M."/>
            <person name="Groth M."/>
            <person name="Szafranski K."/>
            <person name="Schliwa M."/>
        </authorList>
    </citation>
    <scope>NUCLEOTIDE SEQUENCE [LARGE SCALE GENOMIC DNA]</scope>
</reference>
<dbReference type="PANTHER" id="PTHR11086">
    <property type="entry name" value="DEOXYCYTIDYLATE DEAMINASE-RELATED"/>
    <property type="match status" value="1"/>
</dbReference>
<gene>
    <name evidence="10" type="ORF">RFI_30348</name>
</gene>
<comment type="caution">
    <text evidence="10">The sequence shown here is derived from an EMBL/GenBank/DDBJ whole genome shotgun (WGS) entry which is preliminary data.</text>
</comment>
<dbReference type="SUPFAM" id="SSF53927">
    <property type="entry name" value="Cytidine deaminase-like"/>
    <property type="match status" value="1"/>
</dbReference>
<evidence type="ECO:0000259" key="9">
    <source>
        <dbReference type="PROSITE" id="PS51747"/>
    </source>
</evidence>
<accession>X6LYP7</accession>
<dbReference type="PANTHER" id="PTHR11086:SF18">
    <property type="entry name" value="DEOXYCYTIDYLATE DEAMINASE"/>
    <property type="match status" value="1"/>
</dbReference>
<dbReference type="OMA" id="HQPQMKE"/>
<dbReference type="InterPro" id="IPR016193">
    <property type="entry name" value="Cytidine_deaminase-like"/>
</dbReference>
<evidence type="ECO:0000256" key="1">
    <source>
        <dbReference type="ARBA" id="ARBA00001947"/>
    </source>
</evidence>
<proteinExistence type="inferred from homology"/>
<dbReference type="CDD" id="cd01286">
    <property type="entry name" value="deoxycytidylate_deaminase"/>
    <property type="match status" value="1"/>
</dbReference>
<evidence type="ECO:0000256" key="7">
    <source>
        <dbReference type="ARBA" id="ARBA00038938"/>
    </source>
</evidence>
<dbReference type="Gene3D" id="3.40.140.10">
    <property type="entry name" value="Cytidine Deaminase, domain 2"/>
    <property type="match status" value="1"/>
</dbReference>